<feature type="non-terminal residue" evidence="3">
    <location>
        <position position="1"/>
    </location>
</feature>
<feature type="transmembrane region" description="Helical" evidence="2">
    <location>
        <begin position="1088"/>
        <end position="1112"/>
    </location>
</feature>
<name>A0AAE0KPL9_9CHLO</name>
<proteinExistence type="predicted"/>
<evidence type="ECO:0000313" key="4">
    <source>
        <dbReference type="Proteomes" id="UP001190700"/>
    </source>
</evidence>
<evidence type="ECO:0000256" key="1">
    <source>
        <dbReference type="SAM" id="MobiDB-lite"/>
    </source>
</evidence>
<accession>A0AAE0KPL9</accession>
<reference evidence="3 4" key="1">
    <citation type="journal article" date="2015" name="Genome Biol. Evol.">
        <title>Comparative Genomics of a Bacterivorous Green Alga Reveals Evolutionary Causalities and Consequences of Phago-Mixotrophic Mode of Nutrition.</title>
        <authorList>
            <person name="Burns J.A."/>
            <person name="Paasch A."/>
            <person name="Narechania A."/>
            <person name="Kim E."/>
        </authorList>
    </citation>
    <scope>NUCLEOTIDE SEQUENCE [LARGE SCALE GENOMIC DNA]</scope>
    <source>
        <strain evidence="3 4">PLY_AMNH</strain>
    </source>
</reference>
<keyword evidence="2" id="KW-1133">Transmembrane helix</keyword>
<comment type="caution">
    <text evidence="3">The sequence shown here is derived from an EMBL/GenBank/DDBJ whole genome shotgun (WGS) entry which is preliminary data.</text>
</comment>
<feature type="region of interest" description="Disordered" evidence="1">
    <location>
        <begin position="288"/>
        <end position="308"/>
    </location>
</feature>
<keyword evidence="2" id="KW-0812">Transmembrane</keyword>
<organism evidence="3 4">
    <name type="scientific">Cymbomonas tetramitiformis</name>
    <dbReference type="NCBI Taxonomy" id="36881"/>
    <lineage>
        <taxon>Eukaryota</taxon>
        <taxon>Viridiplantae</taxon>
        <taxon>Chlorophyta</taxon>
        <taxon>Pyramimonadophyceae</taxon>
        <taxon>Pyramimonadales</taxon>
        <taxon>Pyramimonadaceae</taxon>
        <taxon>Cymbomonas</taxon>
    </lineage>
</organism>
<dbReference type="Proteomes" id="UP001190700">
    <property type="component" value="Unassembled WGS sequence"/>
</dbReference>
<gene>
    <name evidence="3" type="ORF">CYMTET_34775</name>
</gene>
<dbReference type="EMBL" id="LGRX02021990">
    <property type="protein sequence ID" value="KAK3256068.1"/>
    <property type="molecule type" value="Genomic_DNA"/>
</dbReference>
<sequence length="1448" mass="161097">IMRRERGRRLMCIAFGIGIFFLTWTFMRPKRLETGTFQLDPTVPILLQIETGDVMSRSKAMLDPDVRHLELSFISNKGRPVIQTAPNTFEVNDPPEEYYLPVVITVKVPVGLVLPPVSIQVSGFDTIEVEMLGRDDATLGRQYLDMPSFTFNDTDFRAELLLRARYLQQNHTSIVAWQGVAEFDDLIPNTMLSIKDLRSGAADQNQTGADSSIALENIVSMLNANPESGHYIRFGAMDDAMREDGGGDIFITSRSSLWARSFSSQDLYCIGGAESLELNLTCTTEDNTTNTANASDTDDSSDYSSDSNATYVEEGAARTRCSRIVGVWIEPIAQLPPDHQLGFMDLSVVDGGIYVTAIEAGAQEQQCLAMSMAQSERMESFDGLPGGFDTLGGSKLDMRHDWIDDGTGFDAAVVVSMNGPCELQNLGNWAFCTLSTYLMVTLRWIDGVSGSVLTPKRSNLHARLVPNVCPYCPMNNLFDGPEVQGTISELILSRLGLESQGASNVLYLIREVVKNFGGKKPRPTEPSQMFTYSRGNQLQWVRAEVKLSSYPLIVLLLSTVIGLFVGVVACWITLWLLQSMKRQHLTYLMRQLRLTQTRQSLQAADHSGTKKDATREHDPALLVTLVQQGVLISKVTKVLRHELPPRESQPFSCTIFFFIELAMEYLRRSIVFPLELFIYSLPVKEDAEDGVATSSVDTPTSAIGSSAADAASNERDAAGLLHTVPMKRFKVEFQKFCIQHGFVPHRNIEDHQLVLQMAGISIKKDISRTDSFMRLAWREIAASTMDVIELELHSKMDRFTDSVTLFLQTHCVATGQETDIIAVKELGVQYGAFCHRLRIPQEQRVQIQRNTQQVLQFGALLMPQQDAYCLEGLYAESKHVTREIPLDKMAMTLDEAKAKHANNAKELRDFSFRKMKVALREQVLLRSQAAMDSLIADCFMGVEIGLYRPRLLPHQWLHVGLKCIFCPYSKLWDILLPLMQLCAVTFLPLPLFMFAFAVQSSDRVMRPVEPEIDIFVWADVPYFASFDEVSLEKALNMRPIVKCLLMLLPFYYGIGSLALVCHITSLRAWDPAAFVTHTRLRRFFTGSFNVLCIFTLFVYASFMGMLAAWLLLGAILNPDQFLPYVSLKTMYTDMIEKMCEATTRMINEDLLKPVQEMLIPEEALDELQQAAVTRLGAMPGLGGMDASALLKSIANSDLESISAQLVAQPLMSSLGLSPQALKAVLKGDLNEVELHVSKALKVHSRKGRAVIRAILATCPPWNAVSPPPELLLAVEELAQEAGIPARLAVSVASFLFASKYKESQTTWNAAMEDFLEQILAMEVPRTDANGKRAKVLREMVGPDVLMCAIHLTLGDLRALVLLLERYWNTPASRALLNIVRWYSYSSGSDSGMEPSALASMRRDLATFSELVRNPFGLALPPQPACAGCTSIAACRHICCHALQGSIGH</sequence>
<protein>
    <submittedName>
        <fullName evidence="3">Uncharacterized protein</fullName>
    </submittedName>
</protein>
<feature type="transmembrane region" description="Helical" evidence="2">
    <location>
        <begin position="552"/>
        <end position="577"/>
    </location>
</feature>
<feature type="transmembrane region" description="Helical" evidence="2">
    <location>
        <begin position="1043"/>
        <end position="1068"/>
    </location>
</feature>
<feature type="transmembrane region" description="Helical" evidence="2">
    <location>
        <begin position="978"/>
        <end position="998"/>
    </location>
</feature>
<keyword evidence="4" id="KW-1185">Reference proteome</keyword>
<keyword evidence="2" id="KW-0472">Membrane</keyword>
<evidence type="ECO:0000313" key="3">
    <source>
        <dbReference type="EMBL" id="KAK3256068.1"/>
    </source>
</evidence>
<evidence type="ECO:0000256" key="2">
    <source>
        <dbReference type="SAM" id="Phobius"/>
    </source>
</evidence>
<feature type="transmembrane region" description="Helical" evidence="2">
    <location>
        <begin position="9"/>
        <end position="27"/>
    </location>
</feature>